<reference evidence="8" key="2">
    <citation type="submission" date="2020-11" db="EMBL/GenBank/DDBJ databases">
        <authorList>
            <person name="McCartney M.A."/>
            <person name="Auch B."/>
            <person name="Kono T."/>
            <person name="Mallez S."/>
            <person name="Becker A."/>
            <person name="Gohl D.M."/>
            <person name="Silverstein K.A.T."/>
            <person name="Koren S."/>
            <person name="Bechman K.B."/>
            <person name="Herman A."/>
            <person name="Abrahante J.E."/>
            <person name="Garbe J."/>
        </authorList>
    </citation>
    <scope>NUCLEOTIDE SEQUENCE</scope>
    <source>
        <strain evidence="8">Duluth1</strain>
        <tissue evidence="8">Whole animal</tissue>
    </source>
</reference>
<dbReference type="GO" id="GO:0140410">
    <property type="term" value="F:monoatomic cation:bicarbonate symporter activity"/>
    <property type="evidence" value="ECO:0007669"/>
    <property type="project" value="TreeGrafter"/>
</dbReference>
<evidence type="ECO:0000256" key="2">
    <source>
        <dbReference type="ARBA" id="ARBA00006939"/>
    </source>
</evidence>
<dbReference type="Pfam" id="PF02535">
    <property type="entry name" value="Zip"/>
    <property type="match status" value="1"/>
</dbReference>
<dbReference type="GO" id="GO:0005886">
    <property type="term" value="C:plasma membrane"/>
    <property type="evidence" value="ECO:0007669"/>
    <property type="project" value="TreeGrafter"/>
</dbReference>
<evidence type="ECO:0000313" key="9">
    <source>
        <dbReference type="Proteomes" id="UP000828390"/>
    </source>
</evidence>
<dbReference type="AlphaFoldDB" id="A0A9D4J5Z4"/>
<dbReference type="PANTHER" id="PTHR12191">
    <property type="entry name" value="SOLUTE CARRIER FAMILY 39"/>
    <property type="match status" value="1"/>
</dbReference>
<feature type="transmembrane region" description="Helical" evidence="7">
    <location>
        <begin position="405"/>
        <end position="423"/>
    </location>
</feature>
<dbReference type="Proteomes" id="UP000828390">
    <property type="component" value="Unassembled WGS sequence"/>
</dbReference>
<evidence type="ECO:0000256" key="6">
    <source>
        <dbReference type="SAM" id="MobiDB-lite"/>
    </source>
</evidence>
<comment type="similarity">
    <text evidence="2">Belongs to the ZIP transporter (TC 2.A.5) family.</text>
</comment>
<evidence type="ECO:0000256" key="4">
    <source>
        <dbReference type="ARBA" id="ARBA00022989"/>
    </source>
</evidence>
<sequence length="652" mass="70568">MVAILTIDRANENDIRVGCLTVTYPSIPIDETTFADFATTLLAVAPHLNGSCHRDVVVTSALVTQYKASMMSAIKEAGSDLIDVTHLQEYLESLAWHDEDTHGDEHAHEHADKHAGEHADEHDVELFKEMCLGADVVYDKLELPVDAGANTTAHLGHIATLILLNIIDGATVSRECRVVPRPTFFMEALLEELGGENDTVAKTNFQKVFTSLGIGEKGASDTVSSEAGHEGHGHARKRREVDEGLMTSNNVRVKRRKREADDGDFLHNHELESVCFTPDQLYATFEMEGTSLTSAQVSLLCPALLQQKVAGSCAAIAESDTSAKPSDAERYGYGTIATLIVCACSALGALFVKLASKRAFSILMALFIGLAIGTLYADAFLHLIPTALGVHGEHEDGGSGITVEPYVWFALVSCVGVYVFYLFEKLWSMLGPNSARVHSHGHSHSNTAFITDNHEIEISPNDTMHMTNDRANGTPTSNGKKMDDDAESDKSKKDMFGIKSVAMMVVLGDAIHNFADGLAMGASFSKSLTLGLSTTVAIFCHELPHELGDFAILLTSGLPFCRALLLNVVSSLTALIGLWIGLAISSNETAQQWILAITAGMFLYIALVDMLPVIMGPTQNTTRDFMLNNVGILIGVISMLLLAIFEEKIKFE</sequence>
<feature type="transmembrane region" description="Helical" evidence="7">
    <location>
        <begin position="564"/>
        <end position="584"/>
    </location>
</feature>
<keyword evidence="4 7" id="KW-1133">Transmembrane helix</keyword>
<dbReference type="GO" id="GO:0030003">
    <property type="term" value="P:intracellular monoatomic cation homeostasis"/>
    <property type="evidence" value="ECO:0007669"/>
    <property type="project" value="TreeGrafter"/>
</dbReference>
<dbReference type="InterPro" id="IPR050799">
    <property type="entry name" value="ZIP_Transporter"/>
</dbReference>
<dbReference type="GO" id="GO:0071578">
    <property type="term" value="P:zinc ion import across plasma membrane"/>
    <property type="evidence" value="ECO:0007669"/>
    <property type="project" value="TreeGrafter"/>
</dbReference>
<feature type="region of interest" description="Disordered" evidence="6">
    <location>
        <begin position="460"/>
        <end position="489"/>
    </location>
</feature>
<evidence type="ECO:0000256" key="7">
    <source>
        <dbReference type="SAM" id="Phobius"/>
    </source>
</evidence>
<proteinExistence type="inferred from homology"/>
<feature type="transmembrane region" description="Helical" evidence="7">
    <location>
        <begin position="359"/>
        <end position="385"/>
    </location>
</feature>
<keyword evidence="9" id="KW-1185">Reference proteome</keyword>
<feature type="transmembrane region" description="Helical" evidence="7">
    <location>
        <begin position="626"/>
        <end position="645"/>
    </location>
</feature>
<protein>
    <submittedName>
        <fullName evidence="8">Uncharacterized protein</fullName>
    </submittedName>
</protein>
<dbReference type="PANTHER" id="PTHR12191:SF37">
    <property type="entry name" value="ZINC TRANSPORTER FOI"/>
    <property type="match status" value="1"/>
</dbReference>
<evidence type="ECO:0000313" key="8">
    <source>
        <dbReference type="EMBL" id="KAH3797284.1"/>
    </source>
</evidence>
<organism evidence="8 9">
    <name type="scientific">Dreissena polymorpha</name>
    <name type="common">Zebra mussel</name>
    <name type="synonym">Mytilus polymorpha</name>
    <dbReference type="NCBI Taxonomy" id="45954"/>
    <lineage>
        <taxon>Eukaryota</taxon>
        <taxon>Metazoa</taxon>
        <taxon>Spiralia</taxon>
        <taxon>Lophotrochozoa</taxon>
        <taxon>Mollusca</taxon>
        <taxon>Bivalvia</taxon>
        <taxon>Autobranchia</taxon>
        <taxon>Heteroconchia</taxon>
        <taxon>Euheterodonta</taxon>
        <taxon>Imparidentia</taxon>
        <taxon>Neoheterodontei</taxon>
        <taxon>Myida</taxon>
        <taxon>Dreissenoidea</taxon>
        <taxon>Dreissenidae</taxon>
        <taxon>Dreissena</taxon>
    </lineage>
</organism>
<dbReference type="EMBL" id="JAIWYP010000007">
    <property type="protein sequence ID" value="KAH3797284.1"/>
    <property type="molecule type" value="Genomic_DNA"/>
</dbReference>
<feature type="compositionally biased region" description="Basic and acidic residues" evidence="6">
    <location>
        <begin position="480"/>
        <end position="489"/>
    </location>
</feature>
<feature type="transmembrane region" description="Helical" evidence="7">
    <location>
        <begin position="331"/>
        <end position="352"/>
    </location>
</feature>
<evidence type="ECO:0000256" key="3">
    <source>
        <dbReference type="ARBA" id="ARBA00022692"/>
    </source>
</evidence>
<comment type="subcellular location">
    <subcellularLocation>
        <location evidence="1">Membrane</location>
        <topology evidence="1">Multi-pass membrane protein</topology>
    </subcellularLocation>
</comment>
<name>A0A9D4J5Z4_DREPO</name>
<keyword evidence="3 7" id="KW-0812">Transmembrane</keyword>
<reference evidence="8" key="1">
    <citation type="journal article" date="2019" name="bioRxiv">
        <title>The Genome of the Zebra Mussel, Dreissena polymorpha: A Resource for Invasive Species Research.</title>
        <authorList>
            <person name="McCartney M.A."/>
            <person name="Auch B."/>
            <person name="Kono T."/>
            <person name="Mallez S."/>
            <person name="Zhang Y."/>
            <person name="Obille A."/>
            <person name="Becker A."/>
            <person name="Abrahante J.E."/>
            <person name="Garbe J."/>
            <person name="Badalamenti J.P."/>
            <person name="Herman A."/>
            <person name="Mangelson H."/>
            <person name="Liachko I."/>
            <person name="Sullivan S."/>
            <person name="Sone E.D."/>
            <person name="Koren S."/>
            <person name="Silverstein K.A.T."/>
            <person name="Beckman K.B."/>
            <person name="Gohl D.M."/>
        </authorList>
    </citation>
    <scope>NUCLEOTIDE SEQUENCE</scope>
    <source>
        <strain evidence="8">Duluth1</strain>
        <tissue evidence="8">Whole animal</tissue>
    </source>
</reference>
<keyword evidence="5 7" id="KW-0472">Membrane</keyword>
<comment type="caution">
    <text evidence="8">The sequence shown here is derived from an EMBL/GenBank/DDBJ whole genome shotgun (WGS) entry which is preliminary data.</text>
</comment>
<evidence type="ECO:0000256" key="5">
    <source>
        <dbReference type="ARBA" id="ARBA00023136"/>
    </source>
</evidence>
<dbReference type="GO" id="GO:0005385">
    <property type="term" value="F:zinc ion transmembrane transporter activity"/>
    <property type="evidence" value="ECO:0007669"/>
    <property type="project" value="TreeGrafter"/>
</dbReference>
<feature type="region of interest" description="Disordered" evidence="6">
    <location>
        <begin position="220"/>
        <end position="247"/>
    </location>
</feature>
<feature type="compositionally biased region" description="Polar residues" evidence="6">
    <location>
        <begin position="460"/>
        <end position="479"/>
    </location>
</feature>
<evidence type="ECO:0000256" key="1">
    <source>
        <dbReference type="ARBA" id="ARBA00004141"/>
    </source>
</evidence>
<dbReference type="InterPro" id="IPR003689">
    <property type="entry name" value="ZIP"/>
</dbReference>
<feature type="transmembrane region" description="Helical" evidence="7">
    <location>
        <begin position="590"/>
        <end position="614"/>
    </location>
</feature>
<gene>
    <name evidence="8" type="ORF">DPMN_150862</name>
</gene>
<accession>A0A9D4J5Z4</accession>